<dbReference type="AlphaFoldDB" id="A0AAE0SZ41"/>
<keyword evidence="2" id="KW-1185">Reference proteome</keyword>
<dbReference type="Proteomes" id="UP001195483">
    <property type="component" value="Unassembled WGS sequence"/>
</dbReference>
<sequence>MAPNNFNRMYEIAWLSPVICQVLDNSVSPWLDVEVGYSKDIMSKITLAKFTKKLYFDQHQYAEVFSYRADQVVKSEYQSSQRATLSRIRGVSNISKA</sequence>
<accession>A0AAE0SZ41</accession>
<reference evidence="1" key="1">
    <citation type="journal article" date="2021" name="Genome Biol. Evol.">
        <title>A High-Quality Reference Genome for a Parasitic Bivalve with Doubly Uniparental Inheritance (Bivalvia: Unionida).</title>
        <authorList>
            <person name="Smith C.H."/>
        </authorList>
    </citation>
    <scope>NUCLEOTIDE SEQUENCE</scope>
    <source>
        <strain evidence="1">CHS0354</strain>
    </source>
</reference>
<name>A0AAE0SZ41_9BIVA</name>
<organism evidence="1 2">
    <name type="scientific">Potamilus streckersoni</name>
    <dbReference type="NCBI Taxonomy" id="2493646"/>
    <lineage>
        <taxon>Eukaryota</taxon>
        <taxon>Metazoa</taxon>
        <taxon>Spiralia</taxon>
        <taxon>Lophotrochozoa</taxon>
        <taxon>Mollusca</taxon>
        <taxon>Bivalvia</taxon>
        <taxon>Autobranchia</taxon>
        <taxon>Heteroconchia</taxon>
        <taxon>Palaeoheterodonta</taxon>
        <taxon>Unionida</taxon>
        <taxon>Unionoidea</taxon>
        <taxon>Unionidae</taxon>
        <taxon>Ambleminae</taxon>
        <taxon>Lampsilini</taxon>
        <taxon>Potamilus</taxon>
    </lineage>
</organism>
<proteinExistence type="predicted"/>
<gene>
    <name evidence="1" type="ORF">CHS0354_009197</name>
</gene>
<evidence type="ECO:0000313" key="1">
    <source>
        <dbReference type="EMBL" id="KAK3600771.1"/>
    </source>
</evidence>
<comment type="caution">
    <text evidence="1">The sequence shown here is derived from an EMBL/GenBank/DDBJ whole genome shotgun (WGS) entry which is preliminary data.</text>
</comment>
<protein>
    <submittedName>
        <fullName evidence="1">Uncharacterized protein</fullName>
    </submittedName>
</protein>
<dbReference type="EMBL" id="JAEAOA010000596">
    <property type="protein sequence ID" value="KAK3600771.1"/>
    <property type="molecule type" value="Genomic_DNA"/>
</dbReference>
<reference evidence="1" key="3">
    <citation type="submission" date="2023-05" db="EMBL/GenBank/DDBJ databases">
        <authorList>
            <person name="Smith C.H."/>
        </authorList>
    </citation>
    <scope>NUCLEOTIDE SEQUENCE</scope>
    <source>
        <strain evidence="1">CHS0354</strain>
        <tissue evidence="1">Mantle</tissue>
    </source>
</reference>
<evidence type="ECO:0000313" key="2">
    <source>
        <dbReference type="Proteomes" id="UP001195483"/>
    </source>
</evidence>
<reference evidence="1" key="2">
    <citation type="journal article" date="2021" name="Genome Biol. Evol.">
        <title>Developing a high-quality reference genome for a parasitic bivalve with doubly uniparental inheritance (Bivalvia: Unionida).</title>
        <authorList>
            <person name="Smith C.H."/>
        </authorList>
    </citation>
    <scope>NUCLEOTIDE SEQUENCE</scope>
    <source>
        <strain evidence="1">CHS0354</strain>
        <tissue evidence="1">Mantle</tissue>
    </source>
</reference>